<accession>A0ACD3AS60</accession>
<dbReference type="Proteomes" id="UP000308600">
    <property type="component" value="Unassembled WGS sequence"/>
</dbReference>
<gene>
    <name evidence="1" type="ORF">BDN72DRAFT_678191</name>
</gene>
<proteinExistence type="predicted"/>
<protein>
    <submittedName>
        <fullName evidence="1">Uncharacterized protein</fullName>
    </submittedName>
</protein>
<dbReference type="EMBL" id="ML208351">
    <property type="protein sequence ID" value="TFK68457.1"/>
    <property type="molecule type" value="Genomic_DNA"/>
</dbReference>
<evidence type="ECO:0000313" key="1">
    <source>
        <dbReference type="EMBL" id="TFK68457.1"/>
    </source>
</evidence>
<organism evidence="1 2">
    <name type="scientific">Pluteus cervinus</name>
    <dbReference type="NCBI Taxonomy" id="181527"/>
    <lineage>
        <taxon>Eukaryota</taxon>
        <taxon>Fungi</taxon>
        <taxon>Dikarya</taxon>
        <taxon>Basidiomycota</taxon>
        <taxon>Agaricomycotina</taxon>
        <taxon>Agaricomycetes</taxon>
        <taxon>Agaricomycetidae</taxon>
        <taxon>Agaricales</taxon>
        <taxon>Pluteineae</taxon>
        <taxon>Pluteaceae</taxon>
        <taxon>Pluteus</taxon>
    </lineage>
</organism>
<evidence type="ECO:0000313" key="2">
    <source>
        <dbReference type="Proteomes" id="UP000308600"/>
    </source>
</evidence>
<sequence length="74" mass="8600">MRSVADLGVQSVGLLFGFPFFSHPTDGRKLEQIATLDGEYRPSSGRWPPRSTRTVFAFWRIYDYERPLRHIISL</sequence>
<reference evidence="1 2" key="1">
    <citation type="journal article" date="2019" name="Nat. Ecol. Evol.">
        <title>Megaphylogeny resolves global patterns of mushroom evolution.</title>
        <authorList>
            <person name="Varga T."/>
            <person name="Krizsan K."/>
            <person name="Foldi C."/>
            <person name="Dima B."/>
            <person name="Sanchez-Garcia M."/>
            <person name="Sanchez-Ramirez S."/>
            <person name="Szollosi G.J."/>
            <person name="Szarkandi J.G."/>
            <person name="Papp V."/>
            <person name="Albert L."/>
            <person name="Andreopoulos W."/>
            <person name="Angelini C."/>
            <person name="Antonin V."/>
            <person name="Barry K.W."/>
            <person name="Bougher N.L."/>
            <person name="Buchanan P."/>
            <person name="Buyck B."/>
            <person name="Bense V."/>
            <person name="Catcheside P."/>
            <person name="Chovatia M."/>
            <person name="Cooper J."/>
            <person name="Damon W."/>
            <person name="Desjardin D."/>
            <person name="Finy P."/>
            <person name="Geml J."/>
            <person name="Haridas S."/>
            <person name="Hughes K."/>
            <person name="Justo A."/>
            <person name="Karasinski D."/>
            <person name="Kautmanova I."/>
            <person name="Kiss B."/>
            <person name="Kocsube S."/>
            <person name="Kotiranta H."/>
            <person name="LaButti K.M."/>
            <person name="Lechner B.E."/>
            <person name="Liimatainen K."/>
            <person name="Lipzen A."/>
            <person name="Lukacs Z."/>
            <person name="Mihaltcheva S."/>
            <person name="Morgado L.N."/>
            <person name="Niskanen T."/>
            <person name="Noordeloos M.E."/>
            <person name="Ohm R.A."/>
            <person name="Ortiz-Santana B."/>
            <person name="Ovrebo C."/>
            <person name="Racz N."/>
            <person name="Riley R."/>
            <person name="Savchenko A."/>
            <person name="Shiryaev A."/>
            <person name="Soop K."/>
            <person name="Spirin V."/>
            <person name="Szebenyi C."/>
            <person name="Tomsovsky M."/>
            <person name="Tulloss R.E."/>
            <person name="Uehling J."/>
            <person name="Grigoriev I.V."/>
            <person name="Vagvolgyi C."/>
            <person name="Papp T."/>
            <person name="Martin F.M."/>
            <person name="Miettinen O."/>
            <person name="Hibbett D.S."/>
            <person name="Nagy L.G."/>
        </authorList>
    </citation>
    <scope>NUCLEOTIDE SEQUENCE [LARGE SCALE GENOMIC DNA]</scope>
    <source>
        <strain evidence="1 2">NL-1719</strain>
    </source>
</reference>
<name>A0ACD3AS60_9AGAR</name>
<keyword evidence="2" id="KW-1185">Reference proteome</keyword>